<gene>
    <name evidence="5" type="ORF">ENV38_01035</name>
</gene>
<dbReference type="SMART" id="SM00382">
    <property type="entry name" value="AAA"/>
    <property type="match status" value="1"/>
</dbReference>
<organism evidence="5">
    <name type="scientific">candidate division WOR-3 bacterium</name>
    <dbReference type="NCBI Taxonomy" id="2052148"/>
    <lineage>
        <taxon>Bacteria</taxon>
        <taxon>Bacteria division WOR-3</taxon>
    </lineage>
</organism>
<dbReference type="InterPro" id="IPR003439">
    <property type="entry name" value="ABC_transporter-like_ATP-bd"/>
</dbReference>
<dbReference type="Pfam" id="PF00005">
    <property type="entry name" value="ABC_tran"/>
    <property type="match status" value="1"/>
</dbReference>
<dbReference type="Gene3D" id="3.40.50.300">
    <property type="entry name" value="P-loop containing nucleotide triphosphate hydrolases"/>
    <property type="match status" value="1"/>
</dbReference>
<dbReference type="EMBL" id="DTGD01000044">
    <property type="protein sequence ID" value="HGB35478.1"/>
    <property type="molecule type" value="Genomic_DNA"/>
</dbReference>
<dbReference type="InterPro" id="IPR050763">
    <property type="entry name" value="ABC_transporter_ATP-binding"/>
</dbReference>
<dbReference type="PROSITE" id="PS00211">
    <property type="entry name" value="ABC_TRANSPORTER_1"/>
    <property type="match status" value="1"/>
</dbReference>
<dbReference type="AlphaFoldDB" id="A0A7V3KMU1"/>
<evidence type="ECO:0000259" key="4">
    <source>
        <dbReference type="PROSITE" id="PS50893"/>
    </source>
</evidence>
<reference evidence="5" key="1">
    <citation type="journal article" date="2020" name="mSystems">
        <title>Genome- and Community-Level Interaction Insights into Carbon Utilization and Element Cycling Functions of Hydrothermarchaeota in Hydrothermal Sediment.</title>
        <authorList>
            <person name="Zhou Z."/>
            <person name="Liu Y."/>
            <person name="Xu W."/>
            <person name="Pan J."/>
            <person name="Luo Z.H."/>
            <person name="Li M."/>
        </authorList>
    </citation>
    <scope>NUCLEOTIDE SEQUENCE [LARGE SCALE GENOMIC DNA]</scope>
    <source>
        <strain evidence="5">SpSt-754</strain>
    </source>
</reference>
<dbReference type="InterPro" id="IPR017871">
    <property type="entry name" value="ABC_transporter-like_CS"/>
</dbReference>
<dbReference type="InterPro" id="IPR027417">
    <property type="entry name" value="P-loop_NTPase"/>
</dbReference>
<evidence type="ECO:0000256" key="2">
    <source>
        <dbReference type="ARBA" id="ARBA00022741"/>
    </source>
</evidence>
<dbReference type="InterPro" id="IPR003593">
    <property type="entry name" value="AAA+_ATPase"/>
</dbReference>
<dbReference type="PROSITE" id="PS50893">
    <property type="entry name" value="ABC_TRANSPORTER_2"/>
    <property type="match status" value="1"/>
</dbReference>
<protein>
    <submittedName>
        <fullName evidence="5">ATP-binding cassette domain-containing protein</fullName>
    </submittedName>
</protein>
<comment type="caution">
    <text evidence="5">The sequence shown here is derived from an EMBL/GenBank/DDBJ whole genome shotgun (WGS) entry which is preliminary data.</text>
</comment>
<evidence type="ECO:0000256" key="1">
    <source>
        <dbReference type="ARBA" id="ARBA00022448"/>
    </source>
</evidence>
<evidence type="ECO:0000256" key="3">
    <source>
        <dbReference type="ARBA" id="ARBA00022840"/>
    </source>
</evidence>
<name>A0A7V3KMU1_UNCW3</name>
<dbReference type="PANTHER" id="PTHR42711">
    <property type="entry name" value="ABC TRANSPORTER ATP-BINDING PROTEIN"/>
    <property type="match status" value="1"/>
</dbReference>
<dbReference type="SUPFAM" id="SSF52540">
    <property type="entry name" value="P-loop containing nucleoside triphosphate hydrolases"/>
    <property type="match status" value="1"/>
</dbReference>
<feature type="domain" description="ABC transporter" evidence="4">
    <location>
        <begin position="24"/>
        <end position="260"/>
    </location>
</feature>
<dbReference type="GO" id="GO:0016887">
    <property type="term" value="F:ATP hydrolysis activity"/>
    <property type="evidence" value="ECO:0007669"/>
    <property type="project" value="InterPro"/>
</dbReference>
<sequence>MQGIQVYNLKKSYKVEQVQTGLWGSIKSLFRRKYENVIALDEINLSISKGEMVGLIGPNGAGKTTFVKILSGVLYPDSGSVTIDGFIPYRRDKKFLEKIALFTGQRGFLSTIIWDIEPREGYELIREIYGIDRNTFKKRIKKLTELLEAEEIINKPLRKLSLGERTKVELIGAILHYPEYIFLDEPTIGLDLLSQKNLWDFIKAYNRETGATVLITSHYIRDLEELGKRVVIINKGRIIYDGDKGKIKESMGDTKQIRVRISDPYQKIQLSGFEYEDECLIAEVPRSKIPEIIQTLNNLEGVEDVQIEDPPLESLIRKLYTEGSL</sequence>
<dbReference type="GO" id="GO:0005524">
    <property type="term" value="F:ATP binding"/>
    <property type="evidence" value="ECO:0007669"/>
    <property type="project" value="UniProtKB-KW"/>
</dbReference>
<accession>A0A7V3KMU1</accession>
<keyword evidence="3 5" id="KW-0067">ATP-binding</keyword>
<dbReference type="PANTHER" id="PTHR42711:SF4">
    <property type="entry name" value="ABC TRANSPORTER RELATED"/>
    <property type="match status" value="1"/>
</dbReference>
<keyword evidence="1" id="KW-0813">Transport</keyword>
<evidence type="ECO:0000313" key="5">
    <source>
        <dbReference type="EMBL" id="HGB35478.1"/>
    </source>
</evidence>
<proteinExistence type="predicted"/>
<keyword evidence="2" id="KW-0547">Nucleotide-binding</keyword>